<reference evidence="1 2" key="1">
    <citation type="submission" date="2011-11" db="EMBL/GenBank/DDBJ databases">
        <title>The Genome Sequence of Fusarium oxysporum PHW815.</title>
        <authorList>
            <consortium name="The Broad Institute Genome Sequencing Platform"/>
            <person name="Ma L.-J."/>
            <person name="Gale L.R."/>
            <person name="Schwartz D.C."/>
            <person name="Zhou S."/>
            <person name="Corby-Kistler H."/>
            <person name="Young S.K."/>
            <person name="Zeng Q."/>
            <person name="Gargeya S."/>
            <person name="Fitzgerald M."/>
            <person name="Haas B."/>
            <person name="Abouelleil A."/>
            <person name="Alvarado L."/>
            <person name="Arachchi H.M."/>
            <person name="Berlin A."/>
            <person name="Brown A."/>
            <person name="Chapman S.B."/>
            <person name="Chen Z."/>
            <person name="Dunbar C."/>
            <person name="Freedman E."/>
            <person name="Gearin G."/>
            <person name="Goldberg J."/>
            <person name="Griggs A."/>
            <person name="Gujja S."/>
            <person name="Heiman D."/>
            <person name="Howarth C."/>
            <person name="Larson L."/>
            <person name="Lui A."/>
            <person name="MacDonald P.J.P."/>
            <person name="Montmayeur A."/>
            <person name="Murphy C."/>
            <person name="Neiman D."/>
            <person name="Pearson M."/>
            <person name="Priest M."/>
            <person name="Roberts A."/>
            <person name="Saif S."/>
            <person name="Shea T."/>
            <person name="Shenoy N."/>
            <person name="Sisk P."/>
            <person name="Stolte C."/>
            <person name="Sykes S."/>
            <person name="Wortman J."/>
            <person name="Nusbaum C."/>
            <person name="Birren B."/>
        </authorList>
    </citation>
    <scope>NUCLEOTIDE SEQUENCE [LARGE SCALE GENOMIC DNA]</scope>
    <source>
        <strain evidence="1 2">54005</strain>
    </source>
</reference>
<gene>
    <name evidence="1" type="ORF">FOQG_19392</name>
</gene>
<keyword evidence="2" id="KW-1185">Reference proteome</keyword>
<dbReference type="HOGENOM" id="CLU_3224660_0_0_1"/>
<proteinExistence type="predicted"/>
<dbReference type="EMBL" id="KI979770">
    <property type="protein sequence ID" value="EXK75844.1"/>
    <property type="molecule type" value="Genomic_DNA"/>
</dbReference>
<dbReference type="AlphaFoldDB" id="X0BBH7"/>
<dbReference type="Proteomes" id="UP000030663">
    <property type="component" value="Unassembled WGS sequence"/>
</dbReference>
<sequence length="44" mass="4953">MAERLQFHAASVPVTFNVLEVKVVDNQAALKWTKESEFPALSLH</sequence>
<protein>
    <submittedName>
        <fullName evidence="1">Uncharacterized protein</fullName>
    </submittedName>
</protein>
<name>X0BBH7_FUSOX</name>
<accession>X0BBH7</accession>
<organism evidence="1 2">
    <name type="scientific">Fusarium oxysporum f. sp. raphani 54005</name>
    <dbReference type="NCBI Taxonomy" id="1089458"/>
    <lineage>
        <taxon>Eukaryota</taxon>
        <taxon>Fungi</taxon>
        <taxon>Dikarya</taxon>
        <taxon>Ascomycota</taxon>
        <taxon>Pezizomycotina</taxon>
        <taxon>Sordariomycetes</taxon>
        <taxon>Hypocreomycetidae</taxon>
        <taxon>Hypocreales</taxon>
        <taxon>Nectriaceae</taxon>
        <taxon>Fusarium</taxon>
        <taxon>Fusarium oxysporum species complex</taxon>
    </lineage>
</organism>
<evidence type="ECO:0000313" key="1">
    <source>
        <dbReference type="EMBL" id="EXK75844.1"/>
    </source>
</evidence>
<evidence type="ECO:0000313" key="2">
    <source>
        <dbReference type="Proteomes" id="UP000030663"/>
    </source>
</evidence>